<feature type="non-terminal residue" evidence="2">
    <location>
        <position position="94"/>
    </location>
</feature>
<accession>A0ABN8HRI9</accession>
<dbReference type="EMBL" id="OW152823">
    <property type="protein sequence ID" value="CAH2039526.1"/>
    <property type="molecule type" value="Genomic_DNA"/>
</dbReference>
<sequence length="94" mass="10438">MRSRRLLPALWVEAECEPVGILPERRPFDRTLATIYVKKDKCIARVSGIGRGAAWNARSQECSPGKKRRRLRARRCPAGGGPAPPAAPHVRSPR</sequence>
<keyword evidence="3" id="KW-1185">Reference proteome</keyword>
<dbReference type="Proteomes" id="UP000837857">
    <property type="component" value="Chromosome 11"/>
</dbReference>
<evidence type="ECO:0000256" key="1">
    <source>
        <dbReference type="SAM" id="MobiDB-lite"/>
    </source>
</evidence>
<gene>
    <name evidence="2" type="ORF">IPOD504_LOCUS1744</name>
</gene>
<name>A0ABN8HRI9_9NEOP</name>
<proteinExistence type="predicted"/>
<evidence type="ECO:0000313" key="2">
    <source>
        <dbReference type="EMBL" id="CAH2039526.1"/>
    </source>
</evidence>
<protein>
    <submittedName>
        <fullName evidence="2">Uncharacterized protein</fullName>
    </submittedName>
</protein>
<feature type="region of interest" description="Disordered" evidence="1">
    <location>
        <begin position="55"/>
        <end position="94"/>
    </location>
</feature>
<evidence type="ECO:0000313" key="3">
    <source>
        <dbReference type="Proteomes" id="UP000837857"/>
    </source>
</evidence>
<feature type="compositionally biased region" description="Basic residues" evidence="1">
    <location>
        <begin position="65"/>
        <end position="75"/>
    </location>
</feature>
<reference evidence="2" key="1">
    <citation type="submission" date="2022-03" db="EMBL/GenBank/DDBJ databases">
        <authorList>
            <person name="Martin H S."/>
        </authorList>
    </citation>
    <scope>NUCLEOTIDE SEQUENCE</scope>
</reference>
<organism evidence="2 3">
    <name type="scientific">Iphiclides podalirius</name>
    <name type="common">scarce swallowtail</name>
    <dbReference type="NCBI Taxonomy" id="110791"/>
    <lineage>
        <taxon>Eukaryota</taxon>
        <taxon>Metazoa</taxon>
        <taxon>Ecdysozoa</taxon>
        <taxon>Arthropoda</taxon>
        <taxon>Hexapoda</taxon>
        <taxon>Insecta</taxon>
        <taxon>Pterygota</taxon>
        <taxon>Neoptera</taxon>
        <taxon>Endopterygota</taxon>
        <taxon>Lepidoptera</taxon>
        <taxon>Glossata</taxon>
        <taxon>Ditrysia</taxon>
        <taxon>Papilionoidea</taxon>
        <taxon>Papilionidae</taxon>
        <taxon>Papilioninae</taxon>
        <taxon>Iphiclides</taxon>
    </lineage>
</organism>